<evidence type="ECO:0000259" key="3">
    <source>
        <dbReference type="PROSITE" id="PS50943"/>
    </source>
</evidence>
<dbReference type="Gene3D" id="1.10.260.40">
    <property type="entry name" value="lambda repressor-like DNA-binding domains"/>
    <property type="match status" value="1"/>
</dbReference>
<evidence type="ECO:0000313" key="4">
    <source>
        <dbReference type="EMBL" id="SHH96276.1"/>
    </source>
</evidence>
<dbReference type="GO" id="GO:0003677">
    <property type="term" value="F:DNA binding"/>
    <property type="evidence" value="ECO:0007669"/>
    <property type="project" value="InterPro"/>
</dbReference>
<gene>
    <name evidence="4" type="ORF">SAMN02745124_02874</name>
</gene>
<keyword evidence="2" id="KW-1133">Transmembrane helix</keyword>
<sequence length="319" mass="34806">MVKIDGGRVRALRESKGLTQLYIATSVDVTTDTVSRWENKRYPTIKKENALKLAASLEVDLGELLDRDEAPEPDSPETPPEPPEPAATSMADDGPEQVTTPAATGAAPRPTRAIKTALIITALLLSGAALALFFMGRGQNRPLEISVRRIAPPHFVAGQPFPVFLKVDAPADEPRSIILKEAIPPGLHVVTALPPISGQDKKDNSIKWLTKVRGTTTFAYTLRSELSYQGTLHLDGFVKGPDNATAEITVDGDRQSTSGVHHWADSNRDNRISDEEILAVYDLAGSDQPIGIDMELIEDIWLGDGYVWQAQQQRFAVRE</sequence>
<proteinExistence type="predicted"/>
<dbReference type="SUPFAM" id="SSF47413">
    <property type="entry name" value="lambda repressor-like DNA-binding domains"/>
    <property type="match status" value="1"/>
</dbReference>
<dbReference type="STRING" id="1121409.SAMN02745124_02874"/>
<keyword evidence="5" id="KW-1185">Reference proteome</keyword>
<dbReference type="SMART" id="SM00530">
    <property type="entry name" value="HTH_XRE"/>
    <property type="match status" value="1"/>
</dbReference>
<evidence type="ECO:0000256" key="1">
    <source>
        <dbReference type="SAM" id="MobiDB-lite"/>
    </source>
</evidence>
<dbReference type="Pfam" id="PF01381">
    <property type="entry name" value="HTH_3"/>
    <property type="match status" value="1"/>
</dbReference>
<feature type="transmembrane region" description="Helical" evidence="2">
    <location>
        <begin position="117"/>
        <end position="136"/>
    </location>
</feature>
<dbReference type="RefSeq" id="WP_073377187.1">
    <property type="nucleotide sequence ID" value="NZ_FQXS01000018.1"/>
</dbReference>
<keyword evidence="2" id="KW-0812">Transmembrane</keyword>
<name>A0A1M5X925_9BACT</name>
<dbReference type="CDD" id="cd00093">
    <property type="entry name" value="HTH_XRE"/>
    <property type="match status" value="1"/>
</dbReference>
<protein>
    <submittedName>
        <fullName evidence="4">Transcriptional regulator, contains XRE-family HTH domain</fullName>
    </submittedName>
</protein>
<dbReference type="InterPro" id="IPR010982">
    <property type="entry name" value="Lambda_DNA-bd_dom_sf"/>
</dbReference>
<feature type="compositionally biased region" description="Pro residues" evidence="1">
    <location>
        <begin position="76"/>
        <end position="85"/>
    </location>
</feature>
<keyword evidence="2" id="KW-0472">Membrane</keyword>
<dbReference type="OrthoDB" id="5395007at2"/>
<dbReference type="EMBL" id="FQXS01000018">
    <property type="protein sequence ID" value="SHH96276.1"/>
    <property type="molecule type" value="Genomic_DNA"/>
</dbReference>
<feature type="domain" description="HTH cro/C1-type" evidence="3">
    <location>
        <begin position="9"/>
        <end position="64"/>
    </location>
</feature>
<organism evidence="4 5">
    <name type="scientific">Desulfofustis glycolicus DSM 9705</name>
    <dbReference type="NCBI Taxonomy" id="1121409"/>
    <lineage>
        <taxon>Bacteria</taxon>
        <taxon>Pseudomonadati</taxon>
        <taxon>Thermodesulfobacteriota</taxon>
        <taxon>Desulfobulbia</taxon>
        <taxon>Desulfobulbales</taxon>
        <taxon>Desulfocapsaceae</taxon>
        <taxon>Desulfofustis</taxon>
    </lineage>
</organism>
<dbReference type="Proteomes" id="UP000184139">
    <property type="component" value="Unassembled WGS sequence"/>
</dbReference>
<reference evidence="4 5" key="1">
    <citation type="submission" date="2016-11" db="EMBL/GenBank/DDBJ databases">
        <authorList>
            <person name="Jaros S."/>
            <person name="Januszkiewicz K."/>
            <person name="Wedrychowicz H."/>
        </authorList>
    </citation>
    <scope>NUCLEOTIDE SEQUENCE [LARGE SCALE GENOMIC DNA]</scope>
    <source>
        <strain evidence="4 5">DSM 9705</strain>
    </source>
</reference>
<dbReference type="PROSITE" id="PS50943">
    <property type="entry name" value="HTH_CROC1"/>
    <property type="match status" value="1"/>
</dbReference>
<evidence type="ECO:0000256" key="2">
    <source>
        <dbReference type="SAM" id="Phobius"/>
    </source>
</evidence>
<accession>A0A1M5X925</accession>
<feature type="compositionally biased region" description="Low complexity" evidence="1">
    <location>
        <begin position="99"/>
        <end position="108"/>
    </location>
</feature>
<dbReference type="InterPro" id="IPR001387">
    <property type="entry name" value="Cro/C1-type_HTH"/>
</dbReference>
<dbReference type="PROSITE" id="PS00018">
    <property type="entry name" value="EF_HAND_1"/>
    <property type="match status" value="1"/>
</dbReference>
<feature type="region of interest" description="Disordered" evidence="1">
    <location>
        <begin position="67"/>
        <end position="108"/>
    </location>
</feature>
<dbReference type="AlphaFoldDB" id="A0A1M5X925"/>
<dbReference type="InterPro" id="IPR018247">
    <property type="entry name" value="EF_Hand_1_Ca_BS"/>
</dbReference>
<evidence type="ECO:0000313" key="5">
    <source>
        <dbReference type="Proteomes" id="UP000184139"/>
    </source>
</evidence>